<dbReference type="InterPro" id="IPR050563">
    <property type="entry name" value="4-hydroxybenzoyl-CoA_TE"/>
</dbReference>
<dbReference type="Gene3D" id="3.10.129.10">
    <property type="entry name" value="Hotdog Thioesterase"/>
    <property type="match status" value="1"/>
</dbReference>
<reference evidence="2 3" key="1">
    <citation type="journal article" date="2014" name="Int. J. Syst. Evol. Microbiol.">
        <title>Complete genome sequence of Corynebacterium casei LMG S-19264T (=DSM 44701T), isolated from a smear-ripened cheese.</title>
        <authorList>
            <consortium name="US DOE Joint Genome Institute (JGI-PGF)"/>
            <person name="Walter F."/>
            <person name="Albersmeier A."/>
            <person name="Kalinowski J."/>
            <person name="Ruckert C."/>
        </authorList>
    </citation>
    <scope>NUCLEOTIDE SEQUENCE [LARGE SCALE GENOMIC DNA]</scope>
    <source>
        <strain evidence="2 3">KCTC 19473</strain>
    </source>
</reference>
<feature type="compositionally biased region" description="Polar residues" evidence="1">
    <location>
        <begin position="22"/>
        <end position="35"/>
    </location>
</feature>
<feature type="region of interest" description="Disordered" evidence="1">
    <location>
        <begin position="1"/>
        <end position="37"/>
    </location>
</feature>
<accession>A0A918XIV5</accession>
<name>A0A918XIV5_9ACTN</name>
<evidence type="ECO:0000313" key="3">
    <source>
        <dbReference type="Proteomes" id="UP000654947"/>
    </source>
</evidence>
<evidence type="ECO:0000256" key="1">
    <source>
        <dbReference type="SAM" id="MobiDB-lite"/>
    </source>
</evidence>
<dbReference type="SUPFAM" id="SSF54637">
    <property type="entry name" value="Thioesterase/thiol ester dehydrase-isomerase"/>
    <property type="match status" value="1"/>
</dbReference>
<proteinExistence type="predicted"/>
<dbReference type="CDD" id="cd00586">
    <property type="entry name" value="4HBT"/>
    <property type="match status" value="1"/>
</dbReference>
<dbReference type="PANTHER" id="PTHR31793">
    <property type="entry name" value="4-HYDROXYBENZOYL-COA THIOESTERASE FAMILY MEMBER"/>
    <property type="match status" value="1"/>
</dbReference>
<dbReference type="Pfam" id="PF13279">
    <property type="entry name" value="4HBT_2"/>
    <property type="match status" value="1"/>
</dbReference>
<comment type="caution">
    <text evidence="2">The sequence shown here is derived from an EMBL/GenBank/DDBJ whole genome shotgun (WGS) entry which is preliminary data.</text>
</comment>
<dbReference type="EMBL" id="BMXL01000029">
    <property type="protein sequence ID" value="GHD34157.1"/>
    <property type="molecule type" value="Genomic_DNA"/>
</dbReference>
<dbReference type="AlphaFoldDB" id="A0A918XIV5"/>
<organism evidence="2 3">
    <name type="scientific">Nocardiopsis kunsanensis</name>
    <dbReference type="NCBI Taxonomy" id="141693"/>
    <lineage>
        <taxon>Bacteria</taxon>
        <taxon>Bacillati</taxon>
        <taxon>Actinomycetota</taxon>
        <taxon>Actinomycetes</taxon>
        <taxon>Streptosporangiales</taxon>
        <taxon>Nocardiopsidaceae</taxon>
        <taxon>Nocardiopsis</taxon>
    </lineage>
</organism>
<protein>
    <submittedName>
        <fullName evidence="2">Thioesterase</fullName>
    </submittedName>
</protein>
<dbReference type="GO" id="GO:0047617">
    <property type="term" value="F:fatty acyl-CoA hydrolase activity"/>
    <property type="evidence" value="ECO:0007669"/>
    <property type="project" value="TreeGrafter"/>
</dbReference>
<dbReference type="InterPro" id="IPR029069">
    <property type="entry name" value="HotDog_dom_sf"/>
</dbReference>
<dbReference type="PANTHER" id="PTHR31793:SF24">
    <property type="entry name" value="LONG-CHAIN ACYL-COA THIOESTERASE FADM"/>
    <property type="match status" value="1"/>
</dbReference>
<evidence type="ECO:0000313" key="2">
    <source>
        <dbReference type="EMBL" id="GHD34157.1"/>
    </source>
</evidence>
<gene>
    <name evidence="2" type="ORF">GCM10007147_39500</name>
</gene>
<dbReference type="Proteomes" id="UP000654947">
    <property type="component" value="Unassembled WGS sequence"/>
</dbReference>
<sequence>MLGQSESSDTPRREPYERIDDVTQTEAGPTATGTPQRHVHMQQVRYADLDPQFHVNNVRMLTYLEDARISFLHFGPANQESQLFGAVVVARQEADYLAPLLPRTEPVRVELWVTEVRNSSFTLAYEIRDEDAVYMRARTVLVGFDVETQRARRLDATERAFLADYA</sequence>
<keyword evidence="3" id="KW-1185">Reference proteome</keyword>
<feature type="compositionally biased region" description="Basic and acidic residues" evidence="1">
    <location>
        <begin position="9"/>
        <end position="21"/>
    </location>
</feature>